<dbReference type="EMBL" id="VLKM01000005">
    <property type="protein sequence ID" value="TWH94638.1"/>
    <property type="molecule type" value="Genomic_DNA"/>
</dbReference>
<evidence type="ECO:0008006" key="3">
    <source>
        <dbReference type="Google" id="ProtNLM"/>
    </source>
</evidence>
<dbReference type="Proteomes" id="UP000315312">
    <property type="component" value="Unassembled WGS sequence"/>
</dbReference>
<gene>
    <name evidence="1" type="ORF">IP97_01350</name>
</gene>
<name>A0A562KGT3_9FLAO</name>
<evidence type="ECO:0000313" key="1">
    <source>
        <dbReference type="EMBL" id="TWH94638.1"/>
    </source>
</evidence>
<proteinExistence type="predicted"/>
<dbReference type="RefSeq" id="WP_133608780.1">
    <property type="nucleotide sequence ID" value="NZ_SNZC01000002.1"/>
</dbReference>
<dbReference type="AlphaFoldDB" id="A0A562KGT3"/>
<accession>A0A562KGT3</accession>
<dbReference type="OrthoDB" id="1430565at2"/>
<organism evidence="1 2">
    <name type="scientific">Flavobacterium cheniae</name>
    <dbReference type="NCBI Taxonomy" id="295428"/>
    <lineage>
        <taxon>Bacteria</taxon>
        <taxon>Pseudomonadati</taxon>
        <taxon>Bacteroidota</taxon>
        <taxon>Flavobacteriia</taxon>
        <taxon>Flavobacteriales</taxon>
        <taxon>Flavobacteriaceae</taxon>
        <taxon>Flavobacterium</taxon>
    </lineage>
</organism>
<reference evidence="1 2" key="1">
    <citation type="journal article" date="2015" name="Stand. Genomic Sci.">
        <title>Genomic Encyclopedia of Bacterial and Archaeal Type Strains, Phase III: the genomes of soil and plant-associated and newly described type strains.</title>
        <authorList>
            <person name="Whitman W.B."/>
            <person name="Woyke T."/>
            <person name="Klenk H.P."/>
            <person name="Zhou Y."/>
            <person name="Lilburn T.G."/>
            <person name="Beck B.J."/>
            <person name="De Vos P."/>
            <person name="Vandamme P."/>
            <person name="Eisen J.A."/>
            <person name="Garrity G."/>
            <person name="Hugenholtz P."/>
            <person name="Kyrpides N.C."/>
        </authorList>
    </citation>
    <scope>NUCLEOTIDE SEQUENCE [LARGE SCALE GENOMIC DNA]</scope>
    <source>
        <strain evidence="1 2">CGMCC 1.6844</strain>
    </source>
</reference>
<protein>
    <recommendedName>
        <fullName evidence="3">GLPGLI family protein</fullName>
    </recommendedName>
</protein>
<comment type="caution">
    <text evidence="1">The sequence shown here is derived from an EMBL/GenBank/DDBJ whole genome shotgun (WGS) entry which is preliminary data.</text>
</comment>
<keyword evidence="2" id="KW-1185">Reference proteome</keyword>
<sequence length="230" mass="27454">MKRFFLLLFCFVGSLGFSQNSYHFDYVLVYNVSFQDKNFERICYINSNDNDFFTELTNYKDSTHVDFRMIDRDKEISVRSKANKELFFKSEVVNIDCNDVIKSGNPNKHKIKEYDFVNYNDTLINDTLYYHYAIKSNKSLSYIKRKKIVEYHYIVSKESPNFLPFLTDSTPYEEWKSEKNIPNGLLKMMYHLNSDRKVVFKFELKALTKIDKKLIIPKDCNYTKLIISPK</sequence>
<evidence type="ECO:0000313" key="2">
    <source>
        <dbReference type="Proteomes" id="UP000315312"/>
    </source>
</evidence>